<evidence type="ECO:0000313" key="3">
    <source>
        <dbReference type="Proteomes" id="UP000242427"/>
    </source>
</evidence>
<dbReference type="Proteomes" id="UP000242427">
    <property type="component" value="Unassembled WGS sequence"/>
</dbReference>
<dbReference type="AlphaFoldDB" id="A0A9X7JKC4"/>
<organism evidence="2 3">
    <name type="scientific">Streptosporangium nondiastaticum</name>
    <dbReference type="NCBI Taxonomy" id="35764"/>
    <lineage>
        <taxon>Bacteria</taxon>
        <taxon>Bacillati</taxon>
        <taxon>Actinomycetota</taxon>
        <taxon>Actinomycetes</taxon>
        <taxon>Streptosporangiales</taxon>
        <taxon>Streptosporangiaceae</taxon>
        <taxon>Streptosporangium</taxon>
    </lineage>
</organism>
<dbReference type="PROSITE" id="PS51257">
    <property type="entry name" value="PROKAR_LIPOPROTEIN"/>
    <property type="match status" value="1"/>
</dbReference>
<evidence type="ECO:0000313" key="2">
    <source>
        <dbReference type="EMBL" id="PSJ25280.1"/>
    </source>
</evidence>
<reference evidence="2 3" key="1">
    <citation type="submission" date="2018-03" db="EMBL/GenBank/DDBJ databases">
        <title>Chitinolytic properties of Streptosporangium nondiastaticum TBG75A20.</title>
        <authorList>
            <person name="Gayathri V."/>
            <person name="Shiburaj S."/>
        </authorList>
    </citation>
    <scope>NUCLEOTIDE SEQUENCE [LARGE SCALE GENOMIC DNA]</scope>
    <source>
        <strain evidence="2 3">TBG75A20</strain>
    </source>
</reference>
<protein>
    <submittedName>
        <fullName evidence="2">Uncharacterized protein</fullName>
    </submittedName>
</protein>
<feature type="compositionally biased region" description="Low complexity" evidence="1">
    <location>
        <begin position="48"/>
        <end position="73"/>
    </location>
</feature>
<accession>A0A9X7JKC4</accession>
<feature type="region of interest" description="Disordered" evidence="1">
    <location>
        <begin position="31"/>
        <end position="73"/>
    </location>
</feature>
<feature type="non-terminal residue" evidence="2">
    <location>
        <position position="73"/>
    </location>
</feature>
<comment type="caution">
    <text evidence="2">The sequence shown here is derived from an EMBL/GenBank/DDBJ whole genome shotgun (WGS) entry which is preliminary data.</text>
</comment>
<keyword evidence="3" id="KW-1185">Reference proteome</keyword>
<sequence>MGLRLRTTRASAVRGTVCAGVLLVTMTLMGCPREGGADRPRQDDSRSPRASSPSAAASSPPARQSAAQAPVPA</sequence>
<evidence type="ECO:0000256" key="1">
    <source>
        <dbReference type="SAM" id="MobiDB-lite"/>
    </source>
</evidence>
<name>A0A9X7JKC4_9ACTN</name>
<dbReference type="RefSeq" id="WP_223268346.1">
    <property type="nucleotide sequence ID" value="NZ_PXWG01000129.1"/>
</dbReference>
<dbReference type="EMBL" id="PXWG01000129">
    <property type="protein sequence ID" value="PSJ25280.1"/>
    <property type="molecule type" value="Genomic_DNA"/>
</dbReference>
<proteinExistence type="predicted"/>
<feature type="compositionally biased region" description="Basic and acidic residues" evidence="1">
    <location>
        <begin position="35"/>
        <end position="47"/>
    </location>
</feature>
<gene>
    <name evidence="2" type="ORF">B7P34_29105</name>
</gene>